<keyword evidence="2 6" id="KW-0067">ATP-binding</keyword>
<keyword evidence="3 6" id="KW-0518">Myosin</keyword>
<dbReference type="EMBL" id="JASPKZ010007816">
    <property type="protein sequence ID" value="KAJ9582229.1"/>
    <property type="molecule type" value="Genomic_DNA"/>
</dbReference>
<dbReference type="GO" id="GO:0005737">
    <property type="term" value="C:cytoplasm"/>
    <property type="evidence" value="ECO:0007669"/>
    <property type="project" value="TreeGrafter"/>
</dbReference>
<dbReference type="SUPFAM" id="SSF52540">
    <property type="entry name" value="P-loop containing nucleoside triphosphate hydrolases"/>
    <property type="match status" value="1"/>
</dbReference>
<dbReference type="PANTHER" id="PTHR13140:SF289">
    <property type="entry name" value="UNCONVENTIONAL MYOSIN-XIX"/>
    <property type="match status" value="1"/>
</dbReference>
<feature type="binding site" evidence="6">
    <location>
        <begin position="37"/>
        <end position="44"/>
    </location>
    <ligand>
        <name>ATP</name>
        <dbReference type="ChEBI" id="CHEBI:30616"/>
    </ligand>
</feature>
<feature type="region of interest" description="Actin-binding" evidence="6">
    <location>
        <begin position="412"/>
        <end position="434"/>
    </location>
</feature>
<dbReference type="PRINTS" id="PR00193">
    <property type="entry name" value="MYOSINHEAVY"/>
</dbReference>
<evidence type="ECO:0000256" key="3">
    <source>
        <dbReference type="ARBA" id="ARBA00023123"/>
    </source>
</evidence>
<gene>
    <name evidence="8" type="ORF">L9F63_003439</name>
</gene>
<dbReference type="Gene3D" id="3.40.850.10">
    <property type="entry name" value="Kinesin motor domain"/>
    <property type="match status" value="2"/>
</dbReference>
<dbReference type="InterPro" id="IPR036961">
    <property type="entry name" value="Kinesin_motor_dom_sf"/>
</dbReference>
<dbReference type="GO" id="GO:0000146">
    <property type="term" value="F:microfilament motor activity"/>
    <property type="evidence" value="ECO:0007669"/>
    <property type="project" value="TreeGrafter"/>
</dbReference>
<dbReference type="GO" id="GO:0007015">
    <property type="term" value="P:actin filament organization"/>
    <property type="evidence" value="ECO:0007669"/>
    <property type="project" value="TreeGrafter"/>
</dbReference>
<proteinExistence type="inferred from homology"/>
<keyword evidence="9" id="KW-1185">Reference proteome</keyword>
<sequence length="701" mass="80152">DEKPKELQPHVYAVAARTLHRLIHEIGNLNQAIVISGDSGSGKTFTARQLLNFLATYGFRKSHYDVSKVPQTLWQIWCSIPILIAFGNAKTECNSSSSRYGKFLQLQYEKNKIIGASIKTYLLEKTRVASPGKNERNFHIFHQLLAGLSQHELKALHLSSKTHYRIVPGPINKEDSGRYIETSAAMIELGFSHDLKKQVLMLLAAIIHLGNITFVSNDDTYIVNEYDIGILDIYGFEIFEYNSLEQLCINYANERLQHFFVQDVLHKQQQILEDEGFEGEIPSYIENLERLKLLDAPVSVFGILNEECTLQRHSSDATIYQRLVSNLGENKYLVTKNSFNATQFTIRHFAGEVSYSVNKMLDKNTDKIPGEISDFLGLSCNDFVRQILGDCKLLKKDTYNKHTLLSKFKNSLDELIKILKGADVHYIRCLKATPNLSPGVVDASFFKNNLKASGILEAVFLNHQIFPISIKYVDFNNRYGILLKSKIKPNKPVLEKESDTEEKSSVNRNWNLSRQIIGDILHGEDIDSNVKLGRFNLFIRESVLIQLERCRQRVREEASLKIQRAWKKYQTHRKFAATVIQRYFRKYFQNKKKTAICKNSEIILQYFVGKTNNKDISFSDTKTNPPLDGSGDQIYKKCIVNKVKVSGNFPIFSRTLHYGDGIRSLIALAKIPIHFHTKRTLLPYSHVVPHTLLPKGLEDAL</sequence>
<feature type="non-terminal residue" evidence="8">
    <location>
        <position position="701"/>
    </location>
</feature>
<dbReference type="Proteomes" id="UP001233999">
    <property type="component" value="Unassembled WGS sequence"/>
</dbReference>
<dbReference type="InterPro" id="IPR000048">
    <property type="entry name" value="IQ_motif_EF-hand-BS"/>
</dbReference>
<dbReference type="Gene3D" id="1.20.58.530">
    <property type="match status" value="1"/>
</dbReference>
<accession>A0AAD7ZK56</accession>
<dbReference type="AlphaFoldDB" id="A0AAD7ZK56"/>
<evidence type="ECO:0000256" key="5">
    <source>
        <dbReference type="ARBA" id="ARBA00023203"/>
    </source>
</evidence>
<dbReference type="InterPro" id="IPR001609">
    <property type="entry name" value="Myosin_head_motor_dom-like"/>
</dbReference>
<evidence type="ECO:0000256" key="4">
    <source>
        <dbReference type="ARBA" id="ARBA00023175"/>
    </source>
</evidence>
<evidence type="ECO:0000313" key="9">
    <source>
        <dbReference type="Proteomes" id="UP001233999"/>
    </source>
</evidence>
<dbReference type="GO" id="GO:0005524">
    <property type="term" value="F:ATP binding"/>
    <property type="evidence" value="ECO:0007669"/>
    <property type="project" value="UniProtKB-UniRule"/>
</dbReference>
<dbReference type="CDD" id="cd00124">
    <property type="entry name" value="MYSc"/>
    <property type="match status" value="1"/>
</dbReference>
<dbReference type="Gene3D" id="1.20.5.4820">
    <property type="match status" value="1"/>
</dbReference>
<keyword evidence="4 6" id="KW-0505">Motor protein</keyword>
<feature type="domain" description="Myosin motor" evidence="7">
    <location>
        <begin position="1"/>
        <end position="552"/>
    </location>
</feature>
<dbReference type="Pfam" id="PF00063">
    <property type="entry name" value="Myosin_head"/>
    <property type="match status" value="2"/>
</dbReference>
<dbReference type="GO" id="GO:0051015">
    <property type="term" value="F:actin filament binding"/>
    <property type="evidence" value="ECO:0007669"/>
    <property type="project" value="TreeGrafter"/>
</dbReference>
<dbReference type="PANTHER" id="PTHR13140">
    <property type="entry name" value="MYOSIN"/>
    <property type="match status" value="1"/>
</dbReference>
<comment type="caution">
    <text evidence="8">The sequence shown here is derived from an EMBL/GenBank/DDBJ whole genome shotgun (WGS) entry which is preliminary data.</text>
</comment>
<reference evidence="8" key="1">
    <citation type="journal article" date="2023" name="IScience">
        <title>Live-bearing cockroach genome reveals convergent evolutionary mechanisms linked to viviparity in insects and beyond.</title>
        <authorList>
            <person name="Fouks B."/>
            <person name="Harrison M.C."/>
            <person name="Mikhailova A.A."/>
            <person name="Marchal E."/>
            <person name="English S."/>
            <person name="Carruthers M."/>
            <person name="Jennings E.C."/>
            <person name="Chiamaka E.L."/>
            <person name="Frigard R.A."/>
            <person name="Pippel M."/>
            <person name="Attardo G.M."/>
            <person name="Benoit J.B."/>
            <person name="Bornberg-Bauer E."/>
            <person name="Tobe S.S."/>
        </authorList>
    </citation>
    <scope>NUCLEOTIDE SEQUENCE</scope>
    <source>
        <strain evidence="8">Stay&amp;Tobe</strain>
    </source>
</reference>
<dbReference type="PROSITE" id="PS51456">
    <property type="entry name" value="MYOSIN_MOTOR"/>
    <property type="match status" value="1"/>
</dbReference>
<evidence type="ECO:0000256" key="1">
    <source>
        <dbReference type="ARBA" id="ARBA00022741"/>
    </source>
</evidence>
<dbReference type="GO" id="GO:0016020">
    <property type="term" value="C:membrane"/>
    <property type="evidence" value="ECO:0007669"/>
    <property type="project" value="TreeGrafter"/>
</dbReference>
<evidence type="ECO:0000256" key="2">
    <source>
        <dbReference type="ARBA" id="ARBA00022840"/>
    </source>
</evidence>
<keyword evidence="5 6" id="KW-0009">Actin-binding</keyword>
<comment type="similarity">
    <text evidence="6">Belongs to the TRAFAC class myosin-kinesin ATPase superfamily. Myosin family.</text>
</comment>
<dbReference type="InterPro" id="IPR027417">
    <property type="entry name" value="P-loop_NTPase"/>
</dbReference>
<dbReference type="Gene3D" id="1.20.120.720">
    <property type="entry name" value="Myosin VI head, motor domain, U50 subdomain"/>
    <property type="match status" value="1"/>
</dbReference>
<keyword evidence="1 6" id="KW-0547">Nucleotide-binding</keyword>
<evidence type="ECO:0000256" key="6">
    <source>
        <dbReference type="PROSITE-ProRule" id="PRU00782"/>
    </source>
</evidence>
<dbReference type="SMART" id="SM00242">
    <property type="entry name" value="MYSc"/>
    <property type="match status" value="1"/>
</dbReference>
<name>A0AAD7ZK56_DIPPU</name>
<organism evidence="8 9">
    <name type="scientific">Diploptera punctata</name>
    <name type="common">Pacific beetle cockroach</name>
    <dbReference type="NCBI Taxonomy" id="6984"/>
    <lineage>
        <taxon>Eukaryota</taxon>
        <taxon>Metazoa</taxon>
        <taxon>Ecdysozoa</taxon>
        <taxon>Arthropoda</taxon>
        <taxon>Hexapoda</taxon>
        <taxon>Insecta</taxon>
        <taxon>Pterygota</taxon>
        <taxon>Neoptera</taxon>
        <taxon>Polyneoptera</taxon>
        <taxon>Dictyoptera</taxon>
        <taxon>Blattodea</taxon>
        <taxon>Blaberoidea</taxon>
        <taxon>Blaberidae</taxon>
        <taxon>Diplopterinae</taxon>
        <taxon>Diploptera</taxon>
    </lineage>
</organism>
<evidence type="ECO:0000313" key="8">
    <source>
        <dbReference type="EMBL" id="KAJ9582229.1"/>
    </source>
</evidence>
<dbReference type="GO" id="GO:0016459">
    <property type="term" value="C:myosin complex"/>
    <property type="evidence" value="ECO:0007669"/>
    <property type="project" value="UniProtKB-KW"/>
</dbReference>
<reference evidence="8" key="2">
    <citation type="submission" date="2023-05" db="EMBL/GenBank/DDBJ databases">
        <authorList>
            <person name="Fouks B."/>
        </authorList>
    </citation>
    <scope>NUCLEOTIDE SEQUENCE</scope>
    <source>
        <strain evidence="8">Stay&amp;Tobe</strain>
        <tissue evidence="8">Testes</tissue>
    </source>
</reference>
<protein>
    <recommendedName>
        <fullName evidence="7">Myosin motor domain-containing protein</fullName>
    </recommendedName>
</protein>
<evidence type="ECO:0000259" key="7">
    <source>
        <dbReference type="PROSITE" id="PS51456"/>
    </source>
</evidence>
<dbReference type="Gene3D" id="1.10.10.820">
    <property type="match status" value="1"/>
</dbReference>
<dbReference type="Pfam" id="PF00612">
    <property type="entry name" value="IQ"/>
    <property type="match status" value="1"/>
</dbReference>